<gene>
    <name evidence="2" type="ORF">ACFOW7_11185</name>
</gene>
<dbReference type="PANTHER" id="PTHR34700">
    <property type="entry name" value="POTASSIUM BINDING PROTEIN KBP"/>
    <property type="match status" value="1"/>
</dbReference>
<accession>A0ABV8MS01</accession>
<dbReference type="Proteomes" id="UP001595791">
    <property type="component" value="Unassembled WGS sequence"/>
</dbReference>
<evidence type="ECO:0000313" key="2">
    <source>
        <dbReference type="EMBL" id="MFC4159908.1"/>
    </source>
</evidence>
<keyword evidence="3" id="KW-1185">Reference proteome</keyword>
<dbReference type="Pfam" id="PF01476">
    <property type="entry name" value="LysM"/>
    <property type="match status" value="1"/>
</dbReference>
<evidence type="ECO:0000313" key="3">
    <source>
        <dbReference type="Proteomes" id="UP001595791"/>
    </source>
</evidence>
<reference evidence="3" key="1">
    <citation type="journal article" date="2019" name="Int. J. Syst. Evol. Microbiol.">
        <title>The Global Catalogue of Microorganisms (GCM) 10K type strain sequencing project: providing services to taxonomists for standard genome sequencing and annotation.</title>
        <authorList>
            <consortium name="The Broad Institute Genomics Platform"/>
            <consortium name="The Broad Institute Genome Sequencing Center for Infectious Disease"/>
            <person name="Wu L."/>
            <person name="Ma J."/>
        </authorList>
    </citation>
    <scope>NUCLEOTIDE SEQUENCE [LARGE SCALE GENOMIC DNA]</scope>
    <source>
        <strain evidence="3">LMG 29894</strain>
    </source>
</reference>
<dbReference type="SMART" id="SM00257">
    <property type="entry name" value="LysM"/>
    <property type="match status" value="1"/>
</dbReference>
<dbReference type="InterPro" id="IPR018392">
    <property type="entry name" value="LysM"/>
</dbReference>
<dbReference type="Gene3D" id="3.10.350.10">
    <property type="entry name" value="LysM domain"/>
    <property type="match status" value="1"/>
</dbReference>
<evidence type="ECO:0000259" key="1">
    <source>
        <dbReference type="PROSITE" id="PS51782"/>
    </source>
</evidence>
<dbReference type="PROSITE" id="PS51782">
    <property type="entry name" value="LYSM"/>
    <property type="match status" value="1"/>
</dbReference>
<dbReference type="RefSeq" id="WP_378164164.1">
    <property type="nucleotide sequence ID" value="NZ_JBHSBU010000001.1"/>
</dbReference>
<feature type="domain" description="LysM" evidence="1">
    <location>
        <begin position="41"/>
        <end position="90"/>
    </location>
</feature>
<dbReference type="SUPFAM" id="SSF54106">
    <property type="entry name" value="LysM domain"/>
    <property type="match status" value="1"/>
</dbReference>
<dbReference type="EMBL" id="JBHSBU010000001">
    <property type="protein sequence ID" value="MFC4159908.1"/>
    <property type="molecule type" value="Genomic_DNA"/>
</dbReference>
<comment type="caution">
    <text evidence="2">The sequence shown here is derived from an EMBL/GenBank/DDBJ whole genome shotgun (WGS) entry which is preliminary data.</text>
</comment>
<organism evidence="2 3">
    <name type="scientific">Chitinimonas lacunae</name>
    <dbReference type="NCBI Taxonomy" id="1963018"/>
    <lineage>
        <taxon>Bacteria</taxon>
        <taxon>Pseudomonadati</taxon>
        <taxon>Pseudomonadota</taxon>
        <taxon>Betaproteobacteria</taxon>
        <taxon>Neisseriales</taxon>
        <taxon>Chitinibacteraceae</taxon>
        <taxon>Chitinimonas</taxon>
    </lineage>
</organism>
<dbReference type="PANTHER" id="PTHR34700:SF4">
    <property type="entry name" value="PHAGE-LIKE ELEMENT PBSX PROTEIN XKDP"/>
    <property type="match status" value="1"/>
</dbReference>
<dbReference type="InterPro" id="IPR036779">
    <property type="entry name" value="LysM_dom_sf"/>
</dbReference>
<dbReference type="InterPro" id="IPR052196">
    <property type="entry name" value="Bact_Kbp"/>
</dbReference>
<name>A0ABV8MS01_9NEIS</name>
<protein>
    <submittedName>
        <fullName evidence="2">LysM peptidoglycan-binding domain-containing protein</fullName>
    </submittedName>
</protein>
<proteinExistence type="predicted"/>
<sequence length="360" mass="40568">MRLLSAHSGARRLVPKAIISLLLCAGLAYADEIRLQENAPDRYVVVKGDTLWDISGKFLKDPWRWPQIWKMNKEEIKNPHWIYPGDVIILDRSGGDPRLRLLRHDANDRRRAQQKIDPKVRITQLFDSQAAPTIPYEVLEPFLARPLVIDNATFKSAPRIGLGPDERVILANGDRAYAVGIEGANRGDAYQIFQAGKNLVDPDTKEQLGYEVKYVGEAVVEATGDVSTLRITTSTQEIQVGDRLVAKPLRELQNYIPHVPENDVRGKVISTYNGVNDAGTYTTLVINRGAEHGLEPGNVLFTMSAPRQLKREDDKEPVRYTPSEKIGNLMVYRVFPRISYGLLLDSTQPVHLQDEVRKPF</sequence>
<dbReference type="CDD" id="cd00118">
    <property type="entry name" value="LysM"/>
    <property type="match status" value="1"/>
</dbReference>